<name>A0A9K3L2R6_9STRA</name>
<dbReference type="AlphaFoldDB" id="A0A9K3L2R6"/>
<evidence type="ECO:0000313" key="1">
    <source>
        <dbReference type="EMBL" id="KAG7353626.1"/>
    </source>
</evidence>
<protein>
    <submittedName>
        <fullName evidence="1">Uncharacterized protein</fullName>
    </submittedName>
</protein>
<reference evidence="1" key="2">
    <citation type="submission" date="2021-04" db="EMBL/GenBank/DDBJ databases">
        <authorList>
            <person name="Podell S."/>
        </authorList>
    </citation>
    <scope>NUCLEOTIDE SEQUENCE</scope>
    <source>
        <strain evidence="1">Hildebrandi</strain>
    </source>
</reference>
<evidence type="ECO:0000313" key="2">
    <source>
        <dbReference type="Proteomes" id="UP000693970"/>
    </source>
</evidence>
<reference evidence="1" key="1">
    <citation type="journal article" date="2021" name="Sci. Rep.">
        <title>Diploid genomic architecture of Nitzschia inconspicua, an elite biomass production diatom.</title>
        <authorList>
            <person name="Oliver A."/>
            <person name="Podell S."/>
            <person name="Pinowska A."/>
            <person name="Traller J.C."/>
            <person name="Smith S.R."/>
            <person name="McClure R."/>
            <person name="Beliaev A."/>
            <person name="Bohutskyi P."/>
            <person name="Hill E.A."/>
            <person name="Rabines A."/>
            <person name="Zheng H."/>
            <person name="Allen L.Z."/>
            <person name="Kuo A."/>
            <person name="Grigoriev I.V."/>
            <person name="Allen A.E."/>
            <person name="Hazlebeck D."/>
            <person name="Allen E.E."/>
        </authorList>
    </citation>
    <scope>NUCLEOTIDE SEQUENCE</scope>
    <source>
        <strain evidence="1">Hildebrandi</strain>
    </source>
</reference>
<dbReference type="EMBL" id="JAGRRH010000016">
    <property type="protein sequence ID" value="KAG7353626.1"/>
    <property type="molecule type" value="Genomic_DNA"/>
</dbReference>
<keyword evidence="2" id="KW-1185">Reference proteome</keyword>
<sequence length="206" mass="24040">MRRDLVRKESPDDCWRRRKGLFLSPPRKTQRLIQISPPQLRVRFAQDFALTQVHTDYSMPLYEEEQVSFWYTKQEYALMKRSSSFTVRLMTEVQQRGASPSKYLEQEDEEMCTRGLEAKTRSGARKRRQNIVTAIDAVLMEQERQRQVGSNNDIYNLAHIYKDATANCSMDAWLAAQKDAKAVEDDFVKLLSPTIPVSQRPTHTHL</sequence>
<organism evidence="1 2">
    <name type="scientific">Nitzschia inconspicua</name>
    <dbReference type="NCBI Taxonomy" id="303405"/>
    <lineage>
        <taxon>Eukaryota</taxon>
        <taxon>Sar</taxon>
        <taxon>Stramenopiles</taxon>
        <taxon>Ochrophyta</taxon>
        <taxon>Bacillariophyta</taxon>
        <taxon>Bacillariophyceae</taxon>
        <taxon>Bacillariophycidae</taxon>
        <taxon>Bacillariales</taxon>
        <taxon>Bacillariaceae</taxon>
        <taxon>Nitzschia</taxon>
    </lineage>
</organism>
<gene>
    <name evidence="1" type="ORF">IV203_002981</name>
</gene>
<dbReference type="Proteomes" id="UP000693970">
    <property type="component" value="Unassembled WGS sequence"/>
</dbReference>
<proteinExistence type="predicted"/>
<comment type="caution">
    <text evidence="1">The sequence shown here is derived from an EMBL/GenBank/DDBJ whole genome shotgun (WGS) entry which is preliminary data.</text>
</comment>
<dbReference type="OrthoDB" id="47383at2759"/>
<accession>A0A9K3L2R6</accession>